<dbReference type="UniPathway" id="UPA00196"/>
<dbReference type="PANTHER" id="PTHR12993">
    <property type="entry name" value="N-ACETYLGLUCOSAMINYL-PHOSPHATIDYLINOSITOL DE-N-ACETYLASE-RELATED"/>
    <property type="match status" value="1"/>
</dbReference>
<dbReference type="GO" id="GO:0006506">
    <property type="term" value="P:GPI anchor biosynthetic process"/>
    <property type="evidence" value="ECO:0007669"/>
    <property type="project" value="UniProtKB-UniPathway"/>
</dbReference>
<evidence type="ECO:0000313" key="5">
    <source>
        <dbReference type="Proteomes" id="UP000243006"/>
    </source>
</evidence>
<dbReference type="EC" id="3.5.1.89" evidence="2"/>
<comment type="similarity">
    <text evidence="1">Belongs to the PIGL family.</text>
</comment>
<dbReference type="AlphaFoldDB" id="A0A1Y3EI00"/>
<feature type="transmembrane region" description="Helical" evidence="3">
    <location>
        <begin position="133"/>
        <end position="153"/>
    </location>
</feature>
<dbReference type="GO" id="GO:0016020">
    <property type="term" value="C:membrane"/>
    <property type="evidence" value="ECO:0007669"/>
    <property type="project" value="GOC"/>
</dbReference>
<name>A0A1Y3EI00_9BILA</name>
<dbReference type="Pfam" id="PF02585">
    <property type="entry name" value="PIG-L"/>
    <property type="match status" value="1"/>
</dbReference>
<accession>A0A1Y3EI00</accession>
<evidence type="ECO:0000256" key="1">
    <source>
        <dbReference type="ARBA" id="ARBA00006066"/>
    </source>
</evidence>
<dbReference type="InterPro" id="IPR003737">
    <property type="entry name" value="GlcNAc_PI_deacetylase-related"/>
</dbReference>
<dbReference type="Gene3D" id="3.40.50.10320">
    <property type="entry name" value="LmbE-like"/>
    <property type="match status" value="1"/>
</dbReference>
<reference evidence="4 5" key="1">
    <citation type="submission" date="2015-04" db="EMBL/GenBank/DDBJ databases">
        <title>Draft genome of the roundworm Trichinella nativa.</title>
        <authorList>
            <person name="Mitreva M."/>
        </authorList>
    </citation>
    <scope>NUCLEOTIDE SEQUENCE [LARGE SCALE GENOMIC DNA]</scope>
    <source>
        <strain evidence="4 5">ISS45</strain>
    </source>
</reference>
<dbReference type="Pfam" id="PF07096">
    <property type="entry name" value="DUF1358"/>
    <property type="match status" value="1"/>
</dbReference>
<dbReference type="GO" id="GO:0005783">
    <property type="term" value="C:endoplasmic reticulum"/>
    <property type="evidence" value="ECO:0007669"/>
    <property type="project" value="TreeGrafter"/>
</dbReference>
<protein>
    <recommendedName>
        <fullName evidence="2">N-acetylglucosaminylphosphatidylinositol deacetylase</fullName>
        <ecNumber evidence="2">3.5.1.89</ecNumber>
    </recommendedName>
</protein>
<dbReference type="EMBL" id="LVZM01011927">
    <property type="protein sequence ID" value="OUC44753.1"/>
    <property type="molecule type" value="Genomic_DNA"/>
</dbReference>
<keyword evidence="3" id="KW-0812">Transmembrane</keyword>
<organism evidence="4 5">
    <name type="scientific">Trichinella nativa</name>
    <dbReference type="NCBI Taxonomy" id="6335"/>
    <lineage>
        <taxon>Eukaryota</taxon>
        <taxon>Metazoa</taxon>
        <taxon>Ecdysozoa</taxon>
        <taxon>Nematoda</taxon>
        <taxon>Enoplea</taxon>
        <taxon>Dorylaimia</taxon>
        <taxon>Trichinellida</taxon>
        <taxon>Trichinellidae</taxon>
        <taxon>Trichinella</taxon>
    </lineage>
</organism>
<evidence type="ECO:0000256" key="3">
    <source>
        <dbReference type="SAM" id="Phobius"/>
    </source>
</evidence>
<dbReference type="InterPro" id="IPR024078">
    <property type="entry name" value="LmbE-like_dom_sf"/>
</dbReference>
<comment type="caution">
    <text evidence="4">The sequence shown here is derived from an EMBL/GenBank/DDBJ whole genome shotgun (WGS) entry which is preliminary data.</text>
</comment>
<evidence type="ECO:0000313" key="4">
    <source>
        <dbReference type="EMBL" id="OUC44753.1"/>
    </source>
</evidence>
<dbReference type="SUPFAM" id="SSF102588">
    <property type="entry name" value="LmbE-like"/>
    <property type="match status" value="1"/>
</dbReference>
<dbReference type="PANTHER" id="PTHR12993:SF11">
    <property type="entry name" value="N-ACETYLGLUCOSAMINYL-PHOSPHATIDYLINOSITOL DE-N-ACETYLASE"/>
    <property type="match status" value="1"/>
</dbReference>
<dbReference type="InterPro" id="IPR009792">
    <property type="entry name" value="TMEM242"/>
</dbReference>
<proteinExistence type="inferred from homology"/>
<feature type="transmembrane region" description="Helical" evidence="3">
    <location>
        <begin position="20"/>
        <end position="46"/>
    </location>
</feature>
<keyword evidence="3" id="KW-0472">Membrane</keyword>
<dbReference type="Proteomes" id="UP000243006">
    <property type="component" value="Unassembled WGS sequence"/>
</dbReference>
<gene>
    <name evidence="4" type="ORF">D917_02169</name>
</gene>
<keyword evidence="3" id="KW-1133">Transmembrane helix</keyword>
<evidence type="ECO:0000256" key="2">
    <source>
        <dbReference type="ARBA" id="ARBA00012176"/>
    </source>
</evidence>
<sequence length="398" mass="44246">MSDLVSSDGDKTLSEKSQKTLFASQVLGGAVVICLAGAAFSTGFIYSLARSQKKLSTSVSKTVSINAYASALKALFLGSVAAVSAVGGTVFATCKLVGISSLEDLRTLNKKGSKLNIPHPSSVGRSELEGQKLLTFLFVVFALIVAMAMVNWFHQLDGANLVNPNIVHKLFGKTILFIIAHPDDECMFFGPTLITLAKLQCRVHILCLSSGNYRNNGSIRKEELREACRTLGLRDDCLYVVEHPDLPDHPSKFWDQARLRSIVGHFLEQFDVEVVFTFDDHGVSGHLNHASIFPCVLYLASTGEHRRPQVRLFALRSVGLLRKYTGFLELALRCVLNYSLDELIFINSVNEWFTLQRAMNKHHSQLCVFRVFYLIFSSYTLVNGWNSIRTIRVAHPEN</sequence>
<dbReference type="GO" id="GO:0000225">
    <property type="term" value="F:N-acetylglucosaminylphosphatidylinositol deacetylase activity"/>
    <property type="evidence" value="ECO:0007669"/>
    <property type="project" value="UniProtKB-EC"/>
</dbReference>